<gene>
    <name evidence="3" type="ORF">KE626_00860</name>
</gene>
<name>A0ABS5ISC5_9BACT</name>
<dbReference type="Pfam" id="PF20720">
    <property type="entry name" value="nSTAND3"/>
    <property type="match status" value="1"/>
</dbReference>
<evidence type="ECO:0000259" key="1">
    <source>
        <dbReference type="Pfam" id="PF20720"/>
    </source>
</evidence>
<comment type="caution">
    <text evidence="3">The sequence shown here is derived from an EMBL/GenBank/DDBJ whole genome shotgun (WGS) entry which is preliminary data.</text>
</comment>
<dbReference type="Pfam" id="PF22714">
    <property type="entry name" value="SNaCT8"/>
    <property type="match status" value="1"/>
</dbReference>
<evidence type="ECO:0008006" key="5">
    <source>
        <dbReference type="Google" id="ProtNLM"/>
    </source>
</evidence>
<evidence type="ECO:0000259" key="2">
    <source>
        <dbReference type="Pfam" id="PF22714"/>
    </source>
</evidence>
<proteinExistence type="predicted"/>
<dbReference type="InterPro" id="IPR049050">
    <property type="entry name" value="nSTAND3"/>
</dbReference>
<dbReference type="InterPro" id="IPR011856">
    <property type="entry name" value="tRNA_endonuc-like_dom_sf"/>
</dbReference>
<dbReference type="RefSeq" id="WP_211970931.1">
    <property type="nucleotide sequence ID" value="NZ_JAGTXB010000001.1"/>
</dbReference>
<dbReference type="InterPro" id="IPR055038">
    <property type="entry name" value="SNaCT8"/>
</dbReference>
<protein>
    <recommendedName>
        <fullName evidence="5">Restriction endonuclease</fullName>
    </recommendedName>
</protein>
<accession>A0ABS5ISC5</accession>
<evidence type="ECO:0000313" key="3">
    <source>
        <dbReference type="EMBL" id="MBS0025848.1"/>
    </source>
</evidence>
<reference evidence="3 4" key="1">
    <citation type="submission" date="2021-04" db="EMBL/GenBank/DDBJ databases">
        <title>Chitinophaga sp. nov., isolated from the rhizosphere soil.</title>
        <authorList>
            <person name="He S."/>
        </authorList>
    </citation>
    <scope>NUCLEOTIDE SEQUENCE [LARGE SCALE GENOMIC DNA]</scope>
    <source>
        <strain evidence="3 4">2R12</strain>
    </source>
</reference>
<feature type="domain" description="Short NACHT-associated C-terminal" evidence="2">
    <location>
        <begin position="975"/>
        <end position="1134"/>
    </location>
</feature>
<sequence>MYNFDFHILEPAEFEKLVADLVTARENAAKRTNFVVITQNGGPDKGVDFKLNNGKIIGQAKRIKNEKDLLKILKKEVSKVKALMPERYILIVSNTLSFQQRDKIKELFSPFIQEDSDLLDKSNLNNLLEKHKDVLLKHNKLWLSNTHILQEIISEAINKALTSLSEKNTIAELQEISRVGEYFVSTSHFPEGMKTLRKKGFLIITGDPGIGKTTLARALCHYFMEEGGYHQLFYHHGINPPLYMPDVKEKSIFFLDDFLGSNTYDKARIENISFFEQFIDKLYADGHLLIVTTREYIYQQEKKVNPRFRQLDTFKQIISLKEYSREEKLQILLNNVAKAELPYPAVQSMKTYADSIINSPNYQPKLIADFLKRRNYTVPDMNQWGWFLYHYIIVPTSYWEISFLSLSDGARLFVLCLFISGQPAYHDFLFDTFRSIARSRHISKPGYEGDVFHEVIHELKDTFINIDKDTTTNELVFSFTTTATVDFLLNYINEHKYLAEPLIKGAITFDQLFFAFTTKRDEYLTDEDSGEWISGNKILLNQSLKEIFIEKLITEFDTLKEEKVDSVHWSNGSHLIQKRYREINRVKWLSLFVELFNPNTHFKVLSFLKKKVKEIFFWEDDSIYLHDEEKSLLPDLILQLRNYLTIDIEKLISNYCWNANRTEDYISFYKLRNLAPLFFDAYVQKHKTRLYNNLKDLIESDIFHFKALVEQRADYYKWMNLQKLFDETILKTYKLYKLTLSKNAWSNWLKLAGMAHREMKIKTSRNLVKSVSKEKKIVDIKKAVDNVLPLPEKKLSREELHQQIANIYPDKIDKIMTILEERKYLYKIIRTELQVEPIIDYCLEAKLPISKQQAGFIKDYCSHELLRLSFSERECTDLIEFVNNNSSENLIFFRKNDMYESARMLDLDRLVFDKILESRLVILNNTYYSFILPEVKYFFQALSFVYGPDKITHYKSYTYNPDDELGNLLPYINRIDQKNFLTHFVLPRLTNFYNAVNRKDHKKLIIRYLKYFGAKLEYKVFRKGTKCTITVTQNYEISLLLEFLNFWIGEELFKRFPFHSSFVMSEQNKLNCNNLINHLNKTQSSDQTIKMDAITDEMFWEFVLLTDWAQTIKEEIPAVKQQITRLQQILEKYKTGEHTRPL</sequence>
<dbReference type="Gene3D" id="3.40.1350.10">
    <property type="match status" value="1"/>
</dbReference>
<dbReference type="Proteomes" id="UP000676386">
    <property type="component" value="Unassembled WGS sequence"/>
</dbReference>
<dbReference type="EMBL" id="JAGTXB010000001">
    <property type="protein sequence ID" value="MBS0025848.1"/>
    <property type="molecule type" value="Genomic_DNA"/>
</dbReference>
<keyword evidence="4" id="KW-1185">Reference proteome</keyword>
<evidence type="ECO:0000313" key="4">
    <source>
        <dbReference type="Proteomes" id="UP000676386"/>
    </source>
</evidence>
<dbReference type="Gene3D" id="3.40.50.300">
    <property type="entry name" value="P-loop containing nucleotide triphosphate hydrolases"/>
    <property type="match status" value="1"/>
</dbReference>
<feature type="domain" description="Novel STAND NTPase 3" evidence="1">
    <location>
        <begin position="183"/>
        <end position="336"/>
    </location>
</feature>
<dbReference type="InterPro" id="IPR027417">
    <property type="entry name" value="P-loop_NTPase"/>
</dbReference>
<organism evidence="3 4">
    <name type="scientific">Chitinophaga hostae</name>
    <dbReference type="NCBI Taxonomy" id="2831022"/>
    <lineage>
        <taxon>Bacteria</taxon>
        <taxon>Pseudomonadati</taxon>
        <taxon>Bacteroidota</taxon>
        <taxon>Chitinophagia</taxon>
        <taxon>Chitinophagales</taxon>
        <taxon>Chitinophagaceae</taxon>
        <taxon>Chitinophaga</taxon>
    </lineage>
</organism>
<dbReference type="SUPFAM" id="SSF52540">
    <property type="entry name" value="P-loop containing nucleoside triphosphate hydrolases"/>
    <property type="match status" value="2"/>
</dbReference>